<keyword evidence="4" id="KW-1185">Reference proteome</keyword>
<evidence type="ECO:0000313" key="3">
    <source>
        <dbReference type="EMBL" id="GAA2636976.1"/>
    </source>
</evidence>
<dbReference type="InterPro" id="IPR009839">
    <property type="entry name" value="SseB_N"/>
</dbReference>
<accession>A0ABP6DAU9</accession>
<name>A0ABP6DAU9_9ACTN</name>
<feature type="region of interest" description="Disordered" evidence="1">
    <location>
        <begin position="99"/>
        <end position="160"/>
    </location>
</feature>
<evidence type="ECO:0000256" key="1">
    <source>
        <dbReference type="SAM" id="MobiDB-lite"/>
    </source>
</evidence>
<reference evidence="4" key="1">
    <citation type="journal article" date="2019" name="Int. J. Syst. Evol. Microbiol.">
        <title>The Global Catalogue of Microorganisms (GCM) 10K type strain sequencing project: providing services to taxonomists for standard genome sequencing and annotation.</title>
        <authorList>
            <consortium name="The Broad Institute Genomics Platform"/>
            <consortium name="The Broad Institute Genome Sequencing Center for Infectious Disease"/>
            <person name="Wu L."/>
            <person name="Ma J."/>
        </authorList>
    </citation>
    <scope>NUCLEOTIDE SEQUENCE [LARGE SCALE GENOMIC DNA]</scope>
    <source>
        <strain evidence="4">JCM 16373</strain>
    </source>
</reference>
<gene>
    <name evidence="3" type="ORF">GCM10009863_61990</name>
</gene>
<dbReference type="Pfam" id="PF07179">
    <property type="entry name" value="SseB"/>
    <property type="match status" value="1"/>
</dbReference>
<comment type="caution">
    <text evidence="3">The sequence shown here is derived from an EMBL/GenBank/DDBJ whole genome shotgun (WGS) entry which is preliminary data.</text>
</comment>
<protein>
    <recommendedName>
        <fullName evidence="2">SseB protein N-terminal domain-containing protein</fullName>
    </recommendedName>
</protein>
<proteinExistence type="predicted"/>
<evidence type="ECO:0000259" key="2">
    <source>
        <dbReference type="Pfam" id="PF07179"/>
    </source>
</evidence>
<feature type="domain" description="SseB protein N-terminal" evidence="2">
    <location>
        <begin position="29"/>
        <end position="102"/>
    </location>
</feature>
<sequence length="160" mass="16568">MRELVRGEAVARMSRAERLAATRSARLYFQRPEKPGFFVSETVDGPVVPVFTSWEALALFAGPCEWASTTAADLVELLPEGVRALVDPLGPHTFVLDAEVLREPDTEADGPGTGADGHDAEADGPGTEADGHDAEADGPGTEADGHDVEADGPGTGGASS</sequence>
<evidence type="ECO:0000313" key="4">
    <source>
        <dbReference type="Proteomes" id="UP001501447"/>
    </source>
</evidence>
<dbReference type="Proteomes" id="UP001501447">
    <property type="component" value="Unassembled WGS sequence"/>
</dbReference>
<dbReference type="EMBL" id="BAAARJ010000028">
    <property type="protein sequence ID" value="GAA2636976.1"/>
    <property type="molecule type" value="Genomic_DNA"/>
</dbReference>
<organism evidence="3 4">
    <name type="scientific">Streptomyces axinellae</name>
    <dbReference type="NCBI Taxonomy" id="552788"/>
    <lineage>
        <taxon>Bacteria</taxon>
        <taxon>Bacillati</taxon>
        <taxon>Actinomycetota</taxon>
        <taxon>Actinomycetes</taxon>
        <taxon>Kitasatosporales</taxon>
        <taxon>Streptomycetaceae</taxon>
        <taxon>Streptomyces</taxon>
    </lineage>
</organism>